<dbReference type="Proteomes" id="UP001589575">
    <property type="component" value="Unassembled WGS sequence"/>
</dbReference>
<gene>
    <name evidence="1" type="ORF">ACFFX0_31830</name>
</gene>
<keyword evidence="2" id="KW-1185">Reference proteome</keyword>
<dbReference type="EMBL" id="JBHMFI010000023">
    <property type="protein sequence ID" value="MFB9075506.1"/>
    <property type="molecule type" value="Genomic_DNA"/>
</dbReference>
<accession>A0ABV5G966</accession>
<organism evidence="1 2">
    <name type="scientific">Citricoccus parietis</name>
    <dbReference type="NCBI Taxonomy" id="592307"/>
    <lineage>
        <taxon>Bacteria</taxon>
        <taxon>Bacillati</taxon>
        <taxon>Actinomycetota</taxon>
        <taxon>Actinomycetes</taxon>
        <taxon>Micrococcales</taxon>
        <taxon>Micrococcaceae</taxon>
        <taxon>Citricoccus</taxon>
    </lineage>
</organism>
<reference evidence="1 2" key="1">
    <citation type="submission" date="2024-09" db="EMBL/GenBank/DDBJ databases">
        <authorList>
            <person name="Sun Q."/>
            <person name="Mori K."/>
        </authorList>
    </citation>
    <scope>NUCLEOTIDE SEQUENCE [LARGE SCALE GENOMIC DNA]</scope>
    <source>
        <strain evidence="1 2">CCM 7609</strain>
    </source>
</reference>
<sequence>MLQRPRATRPWPSRVVMRLTLKSAPTRSSGSDSGYRGDRQLGLRRAHGVLRSFRDVRYSPRASLRCATGTPRQQQAGWRLQARTISPRLTMHPQSAHDISMRSGYRTASRPRRDSHMPQAATAKILVAVCKTALHPCGPVRHRRAAP</sequence>
<comment type="caution">
    <text evidence="1">The sequence shown here is derived from an EMBL/GenBank/DDBJ whole genome shotgun (WGS) entry which is preliminary data.</text>
</comment>
<name>A0ABV5G966_9MICC</name>
<evidence type="ECO:0000313" key="1">
    <source>
        <dbReference type="EMBL" id="MFB9075506.1"/>
    </source>
</evidence>
<proteinExistence type="predicted"/>
<protein>
    <submittedName>
        <fullName evidence="1">Uncharacterized protein</fullName>
    </submittedName>
</protein>
<evidence type="ECO:0000313" key="2">
    <source>
        <dbReference type="Proteomes" id="UP001589575"/>
    </source>
</evidence>